<dbReference type="AlphaFoldDB" id="Q1Z8N4"/>
<dbReference type="EMBL" id="AAPH01000002">
    <property type="protein sequence ID" value="EAS45074.1"/>
    <property type="molecule type" value="Genomic_DNA"/>
</dbReference>
<keyword evidence="1" id="KW-0812">Transmembrane</keyword>
<evidence type="ECO:0000313" key="2">
    <source>
        <dbReference type="EMBL" id="EAS45074.1"/>
    </source>
</evidence>
<dbReference type="Proteomes" id="UP000003789">
    <property type="component" value="Unassembled WGS sequence"/>
</dbReference>
<keyword evidence="1" id="KW-0472">Membrane</keyword>
<gene>
    <name evidence="2" type="ORF">P3TCK_21360</name>
</gene>
<sequence>MEEMESKDTITIFIATLSFFVSAFAVFISSKSAQKSRNNDALNLLHDTWKDQKVFEASNPKTLVAIDGAMLHLCGLIVV</sequence>
<evidence type="ECO:0000256" key="1">
    <source>
        <dbReference type="SAM" id="Phobius"/>
    </source>
</evidence>
<evidence type="ECO:0000313" key="3">
    <source>
        <dbReference type="Proteomes" id="UP000003789"/>
    </source>
</evidence>
<dbReference type="HOGENOM" id="CLU_2602976_0_0_6"/>
<reference evidence="2 3" key="1">
    <citation type="submission" date="2006-03" db="EMBL/GenBank/DDBJ databases">
        <authorList>
            <person name="Bartlett D.H."/>
            <person name="Valle G."/>
            <person name="Lauro F.M."/>
            <person name="Vezzi A."/>
            <person name="Simonato F."/>
            <person name="Eloe E."/>
            <person name="Vitulo N."/>
            <person name="Stratton T.K."/>
            <person name="D'angelo M."/>
            <person name="Ferriera S."/>
            <person name="Johnson J."/>
            <person name="Kravitz S."/>
            <person name="Beeson K."/>
            <person name="Sutton G."/>
            <person name="Rogers Y."/>
            <person name="Friedman R."/>
            <person name="Frazier M."/>
            <person name="Venter J.C."/>
        </authorList>
    </citation>
    <scope>NUCLEOTIDE SEQUENCE [LARGE SCALE GENOMIC DNA]</scope>
    <source>
        <strain evidence="2 3">3TCK</strain>
    </source>
</reference>
<dbReference type="RefSeq" id="WP_006232193.1">
    <property type="nucleotide sequence ID" value="NZ_CH724135.1"/>
</dbReference>
<comment type="caution">
    <text evidence="2">The sequence shown here is derived from an EMBL/GenBank/DDBJ whole genome shotgun (WGS) entry which is preliminary data.</text>
</comment>
<accession>Q1Z8N4</accession>
<keyword evidence="1" id="KW-1133">Transmembrane helix</keyword>
<protein>
    <submittedName>
        <fullName evidence="2">Uncharacterized protein</fullName>
    </submittedName>
</protein>
<feature type="transmembrane region" description="Helical" evidence="1">
    <location>
        <begin position="12"/>
        <end position="29"/>
    </location>
</feature>
<organism evidence="2 3">
    <name type="scientific">Photobacterium profundum 3TCK</name>
    <dbReference type="NCBI Taxonomy" id="314280"/>
    <lineage>
        <taxon>Bacteria</taxon>
        <taxon>Pseudomonadati</taxon>
        <taxon>Pseudomonadota</taxon>
        <taxon>Gammaproteobacteria</taxon>
        <taxon>Vibrionales</taxon>
        <taxon>Vibrionaceae</taxon>
        <taxon>Photobacterium</taxon>
    </lineage>
</organism>
<name>Q1Z8N4_9GAMM</name>
<proteinExistence type="predicted"/>